<comment type="catalytic activity">
    <reaction evidence="6">
        <text>orotidine 5'-phosphate + diphosphate = orotate + 5-phospho-alpha-D-ribose 1-diphosphate</text>
        <dbReference type="Rhea" id="RHEA:10380"/>
        <dbReference type="ChEBI" id="CHEBI:30839"/>
        <dbReference type="ChEBI" id="CHEBI:33019"/>
        <dbReference type="ChEBI" id="CHEBI:57538"/>
        <dbReference type="ChEBI" id="CHEBI:58017"/>
        <dbReference type="EC" id="2.4.2.10"/>
    </reaction>
</comment>
<evidence type="ECO:0000256" key="2">
    <source>
        <dbReference type="ARBA" id="ARBA00011971"/>
    </source>
</evidence>
<reference evidence="9 10" key="1">
    <citation type="journal article" date="2016" name="Nat. Commun.">
        <title>Thousands of microbial genomes shed light on interconnected biogeochemical processes in an aquifer system.</title>
        <authorList>
            <person name="Anantharaman K."/>
            <person name="Brown C.T."/>
            <person name="Hug L.A."/>
            <person name="Sharon I."/>
            <person name="Castelle C.J."/>
            <person name="Probst A.J."/>
            <person name="Thomas B.C."/>
            <person name="Singh A."/>
            <person name="Wilkins M.J."/>
            <person name="Karaoz U."/>
            <person name="Brodie E.L."/>
            <person name="Williams K.H."/>
            <person name="Hubbard S.S."/>
            <person name="Banfield J.F."/>
        </authorList>
    </citation>
    <scope>NUCLEOTIDE SEQUENCE [LARGE SCALE GENOMIC DNA]</scope>
</reference>
<dbReference type="GO" id="GO:0044205">
    <property type="term" value="P:'de novo' UMP biosynthetic process"/>
    <property type="evidence" value="ECO:0007669"/>
    <property type="project" value="UniProtKB-UniRule"/>
</dbReference>
<keyword evidence="3 6" id="KW-0328">Glycosyltransferase</keyword>
<dbReference type="PANTHER" id="PTHR19278">
    <property type="entry name" value="OROTATE PHOSPHORIBOSYLTRANSFERASE"/>
    <property type="match status" value="1"/>
</dbReference>
<feature type="binding site" description="in other chain" evidence="6">
    <location>
        <begin position="122"/>
        <end position="130"/>
    </location>
    <ligand>
        <name>5-phospho-alpha-D-ribose 1-diphosphate</name>
        <dbReference type="ChEBI" id="CHEBI:58017"/>
        <note>ligand shared between dimeric partners</note>
    </ligand>
</feature>
<evidence type="ECO:0000256" key="5">
    <source>
        <dbReference type="ARBA" id="ARBA00022975"/>
    </source>
</evidence>
<organism evidence="9 10">
    <name type="scientific">Candidatus Doudnabacteria bacterium RIFCSPHIGHO2_01_FULL_46_14</name>
    <dbReference type="NCBI Taxonomy" id="1817824"/>
    <lineage>
        <taxon>Bacteria</taxon>
        <taxon>Candidatus Doudnaibacteriota</taxon>
    </lineage>
</organism>
<evidence type="ECO:0000256" key="3">
    <source>
        <dbReference type="ARBA" id="ARBA00022676"/>
    </source>
</evidence>
<protein>
    <recommendedName>
        <fullName evidence="2 6">Orotate phosphoribosyltransferase</fullName>
        <shortName evidence="6">OPRT</shortName>
        <shortName evidence="6">OPRTase</shortName>
        <ecNumber evidence="2 6">2.4.2.10</ecNumber>
    </recommendedName>
</protein>
<feature type="binding site" evidence="6">
    <location>
        <position position="126"/>
    </location>
    <ligand>
        <name>orotate</name>
        <dbReference type="ChEBI" id="CHEBI:30839"/>
    </ligand>
</feature>
<dbReference type="InterPro" id="IPR000836">
    <property type="entry name" value="PRTase_dom"/>
</dbReference>
<evidence type="ECO:0000256" key="6">
    <source>
        <dbReference type="HAMAP-Rule" id="MF_01208"/>
    </source>
</evidence>
<keyword evidence="4 6" id="KW-0808">Transferase</keyword>
<dbReference type="InterPro" id="IPR029057">
    <property type="entry name" value="PRTase-like"/>
</dbReference>
<evidence type="ECO:0000256" key="4">
    <source>
        <dbReference type="ARBA" id="ARBA00022679"/>
    </source>
</evidence>
<dbReference type="GO" id="GO:0019856">
    <property type="term" value="P:pyrimidine nucleobase biosynthetic process"/>
    <property type="evidence" value="ECO:0007669"/>
    <property type="project" value="TreeGrafter"/>
</dbReference>
<gene>
    <name evidence="6" type="primary">pyrE</name>
    <name evidence="9" type="ORF">A2751_01005</name>
</gene>
<feature type="binding site" evidence="6">
    <location>
        <position position="96"/>
    </location>
    <ligand>
        <name>5-phospho-alpha-D-ribose 1-diphosphate</name>
        <dbReference type="ChEBI" id="CHEBI:58017"/>
        <note>ligand shared between dimeric partners</note>
    </ligand>
</feature>
<dbReference type="Gene3D" id="3.40.50.2020">
    <property type="match status" value="1"/>
</dbReference>
<dbReference type="NCBIfam" id="TIGR00336">
    <property type="entry name" value="pyrE"/>
    <property type="match status" value="1"/>
</dbReference>
<comment type="caution">
    <text evidence="6">Lacks conserved residue(s) required for the propagation of feature annotation.</text>
</comment>
<dbReference type="InterPro" id="IPR023031">
    <property type="entry name" value="OPRT"/>
</dbReference>
<comment type="caution">
    <text evidence="9">The sequence shown here is derived from an EMBL/GenBank/DDBJ whole genome shotgun (WGS) entry which is preliminary data.</text>
</comment>
<keyword evidence="5 6" id="KW-0665">Pyrimidine biosynthesis</keyword>
<comment type="cofactor">
    <cofactor evidence="6">
        <name>Mg(2+)</name>
        <dbReference type="ChEBI" id="CHEBI:18420"/>
    </cofactor>
</comment>
<feature type="region of interest" description="Disordered" evidence="7">
    <location>
        <begin position="195"/>
        <end position="216"/>
    </location>
</feature>
<dbReference type="GO" id="GO:0004588">
    <property type="term" value="F:orotate phosphoribosyltransferase activity"/>
    <property type="evidence" value="ECO:0007669"/>
    <property type="project" value="UniProtKB-UniRule"/>
</dbReference>
<dbReference type="SUPFAM" id="SSF53271">
    <property type="entry name" value="PRTase-like"/>
    <property type="match status" value="1"/>
</dbReference>
<keyword evidence="6" id="KW-0460">Magnesium</keyword>
<sequence>MNREEAIAKLLLGIKAVKVSVNPPFEWNTGLLAPIYCDNRLLISYPKERSVVLEGFKDLIKENNLEFDVIAGTATAGIPWASFLAAELEKSLVYVRAQPKDYGAAKQVEGVMAKGARVLVVEDLISTGRSSLSSVNACKREYDANIVAVLAIFNYEMEKAKKAFADANVNFFALSNLSTLIKLASQEKYLNDEEKDNALSWSKDPDAWHEANKEKV</sequence>
<proteinExistence type="inferred from homology"/>
<evidence type="ECO:0000313" key="10">
    <source>
        <dbReference type="Proteomes" id="UP000176864"/>
    </source>
</evidence>
<dbReference type="Pfam" id="PF00156">
    <property type="entry name" value="Pribosyltran"/>
    <property type="match status" value="1"/>
</dbReference>
<feature type="binding site" evidence="6">
    <location>
        <position position="100"/>
    </location>
    <ligand>
        <name>5-phospho-alpha-D-ribose 1-diphosphate</name>
        <dbReference type="ChEBI" id="CHEBI:58017"/>
        <note>ligand shared between dimeric partners</note>
    </ligand>
</feature>
<comment type="subunit">
    <text evidence="6">Homodimer.</text>
</comment>
<evidence type="ECO:0000313" key="9">
    <source>
        <dbReference type="EMBL" id="OGE79023.1"/>
    </source>
</evidence>
<dbReference type="InterPro" id="IPR004467">
    <property type="entry name" value="Or_phspho_trans_dom"/>
</dbReference>
<dbReference type="AlphaFoldDB" id="A0A1F5NN83"/>
<feature type="domain" description="Phosphoribosyltransferase" evidence="8">
    <location>
        <begin position="58"/>
        <end position="153"/>
    </location>
</feature>
<dbReference type="GO" id="GO:0000287">
    <property type="term" value="F:magnesium ion binding"/>
    <property type="evidence" value="ECO:0007669"/>
    <property type="project" value="UniProtKB-UniRule"/>
</dbReference>
<comment type="pathway">
    <text evidence="1 6">Pyrimidine metabolism; UMP biosynthesis via de novo pathway; UMP from orotate: step 1/2.</text>
</comment>
<dbReference type="HAMAP" id="MF_01208">
    <property type="entry name" value="PyrE"/>
    <property type="match status" value="1"/>
</dbReference>
<dbReference type="EC" id="2.4.2.10" evidence="2 6"/>
<dbReference type="UniPathway" id="UPA00070">
    <property type="reaction ID" value="UER00119"/>
</dbReference>
<dbReference type="Proteomes" id="UP000176864">
    <property type="component" value="Unassembled WGS sequence"/>
</dbReference>
<comment type="function">
    <text evidence="6">Catalyzes the transfer of a ribosyl phosphate group from 5-phosphoribose 1-diphosphate to orotate, leading to the formation of orotidine monophosphate (OMP).</text>
</comment>
<evidence type="ECO:0000256" key="1">
    <source>
        <dbReference type="ARBA" id="ARBA00004889"/>
    </source>
</evidence>
<dbReference type="EMBL" id="MFEK01000010">
    <property type="protein sequence ID" value="OGE79023.1"/>
    <property type="molecule type" value="Genomic_DNA"/>
</dbReference>
<name>A0A1F5NN83_9BACT</name>
<evidence type="ECO:0000256" key="7">
    <source>
        <dbReference type="SAM" id="MobiDB-lite"/>
    </source>
</evidence>
<dbReference type="STRING" id="1817824.A2751_01005"/>
<dbReference type="PANTHER" id="PTHR19278:SF9">
    <property type="entry name" value="URIDINE 5'-MONOPHOSPHATE SYNTHASE"/>
    <property type="match status" value="1"/>
</dbReference>
<dbReference type="CDD" id="cd06223">
    <property type="entry name" value="PRTases_typeI"/>
    <property type="match status" value="1"/>
</dbReference>
<feature type="compositionally biased region" description="Basic and acidic residues" evidence="7">
    <location>
        <begin position="203"/>
        <end position="216"/>
    </location>
</feature>
<accession>A0A1F5NN83</accession>
<comment type="similarity">
    <text evidence="6">Belongs to the purine/pyrimidine phosphoribosyltransferase family. PyrE subfamily.</text>
</comment>
<evidence type="ECO:0000259" key="8">
    <source>
        <dbReference type="Pfam" id="PF00156"/>
    </source>
</evidence>